<protein>
    <submittedName>
        <fullName evidence="1">Uncharacterized protein</fullName>
    </submittedName>
</protein>
<gene>
    <name evidence="1" type="ORF">PoB_001331700</name>
</gene>
<dbReference type="Proteomes" id="UP000735302">
    <property type="component" value="Unassembled WGS sequence"/>
</dbReference>
<reference evidence="1 2" key="1">
    <citation type="journal article" date="2021" name="Elife">
        <title>Chloroplast acquisition without the gene transfer in kleptoplastic sea slugs, Plakobranchus ocellatus.</title>
        <authorList>
            <person name="Maeda T."/>
            <person name="Takahashi S."/>
            <person name="Yoshida T."/>
            <person name="Shimamura S."/>
            <person name="Takaki Y."/>
            <person name="Nagai Y."/>
            <person name="Toyoda A."/>
            <person name="Suzuki Y."/>
            <person name="Arimoto A."/>
            <person name="Ishii H."/>
            <person name="Satoh N."/>
            <person name="Nishiyama T."/>
            <person name="Hasebe M."/>
            <person name="Maruyama T."/>
            <person name="Minagawa J."/>
            <person name="Obokata J."/>
            <person name="Shigenobu S."/>
        </authorList>
    </citation>
    <scope>NUCLEOTIDE SEQUENCE [LARGE SCALE GENOMIC DNA]</scope>
</reference>
<evidence type="ECO:0000313" key="1">
    <source>
        <dbReference type="EMBL" id="GFN86811.1"/>
    </source>
</evidence>
<evidence type="ECO:0000313" key="2">
    <source>
        <dbReference type="Proteomes" id="UP000735302"/>
    </source>
</evidence>
<name>A0AAV3YXB6_9GAST</name>
<comment type="caution">
    <text evidence="1">The sequence shown here is derived from an EMBL/GenBank/DDBJ whole genome shotgun (WGS) entry which is preliminary data.</text>
</comment>
<keyword evidence="2" id="KW-1185">Reference proteome</keyword>
<accession>A0AAV3YXB6</accession>
<organism evidence="1 2">
    <name type="scientific">Plakobranchus ocellatus</name>
    <dbReference type="NCBI Taxonomy" id="259542"/>
    <lineage>
        <taxon>Eukaryota</taxon>
        <taxon>Metazoa</taxon>
        <taxon>Spiralia</taxon>
        <taxon>Lophotrochozoa</taxon>
        <taxon>Mollusca</taxon>
        <taxon>Gastropoda</taxon>
        <taxon>Heterobranchia</taxon>
        <taxon>Euthyneura</taxon>
        <taxon>Panpulmonata</taxon>
        <taxon>Sacoglossa</taxon>
        <taxon>Placobranchoidea</taxon>
        <taxon>Plakobranchidae</taxon>
        <taxon>Plakobranchus</taxon>
    </lineage>
</organism>
<proteinExistence type="predicted"/>
<dbReference type="AlphaFoldDB" id="A0AAV3YXB6"/>
<dbReference type="EMBL" id="BLXT01001606">
    <property type="protein sequence ID" value="GFN86811.1"/>
    <property type="molecule type" value="Genomic_DNA"/>
</dbReference>
<sequence>MPLVVTTRPSEFFFCTPFIPNKQSAIQGKNPQAVWNIYSITSLHCDAVAMKAEMGLECKQWPVPVMDPTVFSVFFDVSLRPKRSLAVTKTNSKSQNIFISKICSSSSSSARFAIAYTKQVQSETKTRMEMAW</sequence>